<dbReference type="InterPro" id="IPR008454">
    <property type="entry name" value="Collagen-bd_Cna-like_B-typ_dom"/>
</dbReference>
<gene>
    <name evidence="11" type="ORF">PQ472_12110</name>
</gene>
<evidence type="ECO:0000256" key="3">
    <source>
        <dbReference type="ARBA" id="ARBA00022525"/>
    </source>
</evidence>
<dbReference type="Gene3D" id="2.60.40.1140">
    <property type="entry name" value="Collagen-binding surface protein Cna, B-type domain"/>
    <property type="match status" value="5"/>
</dbReference>
<keyword evidence="12" id="KW-1185">Reference proteome</keyword>
<keyword evidence="4" id="KW-0732">Signal</keyword>
<dbReference type="InterPro" id="IPR013783">
    <property type="entry name" value="Ig-like_fold"/>
</dbReference>
<keyword evidence="7" id="KW-0812">Transmembrane</keyword>
<organism evidence="11 12">
    <name type="scientific">Lacticaseibacillus pabuli</name>
    <dbReference type="NCBI Taxonomy" id="3025672"/>
    <lineage>
        <taxon>Bacteria</taxon>
        <taxon>Bacillati</taxon>
        <taxon>Bacillota</taxon>
        <taxon>Bacilli</taxon>
        <taxon>Lactobacillales</taxon>
        <taxon>Lactobacillaceae</taxon>
        <taxon>Lacticaseibacillus</taxon>
    </lineage>
</organism>
<dbReference type="Pfam" id="PF17961">
    <property type="entry name" value="Big_8"/>
    <property type="match status" value="1"/>
</dbReference>
<reference evidence="11 12" key="1">
    <citation type="submission" date="2023-02" db="EMBL/GenBank/DDBJ databases">
        <title>Genome sequence of Lacticaseibacillus sp. KACC 23028.</title>
        <authorList>
            <person name="Kim S."/>
            <person name="Heo J."/>
            <person name="Kwon S.-W."/>
        </authorList>
    </citation>
    <scope>NUCLEOTIDE SEQUENCE [LARGE SCALE GENOMIC DNA]</scope>
    <source>
        <strain evidence="11 12">KACC 23028</strain>
    </source>
</reference>
<keyword evidence="2" id="KW-0134">Cell wall</keyword>
<dbReference type="InterPro" id="IPR008966">
    <property type="entry name" value="Adhesion_dom_sf"/>
</dbReference>
<evidence type="ECO:0000259" key="9">
    <source>
        <dbReference type="Pfam" id="PF17802"/>
    </source>
</evidence>
<sequence>MQRMIKVIHRLMLVTILFSFVQYLVVGAQTVRAETTNNTILSSEYAMAALTHEQDGDHIRWHAEVARDMETESRLGLFAVDEHGEQLTVISNHLVTQNLAGTDYALESAVSKEETSFEFTTPVRESVTVYAVLLDQHNQPLATNTVGTKFATAVVQPSAKGTTRASINDWLPAGEDGLRTIFTSAKILNGDGDEVPHVEVGERVIIEYEWALPEEVRLKMSAGDTFDFVLPENFKLTEELTGHLKDGSEVFGTYVVETSGNVRFTFSDAVTKYTGIRGTFHVSGNVSLDGSGELKDIKVPFVEASNVSGPKVVAKDSQALSKKVLTEKYQDKIDNNKVDIVWQLGINKTSTALAAGARIIDTLPAGVSFKEITDFRAFEVSVDGDTTEVAGLKLADVFEQSMNPDQNVITFTLKDTANRHYYYEIDYSTTVDLVEARGSSHAPVLRLQNAAQLVEKDETPITAFAELTFAYDVSLAKEGTMLPGGIVKWQVTVTRQGGMTIPAGTVLTDKMGQSQYLTDANGNQLTTFPSTVTTTDGAVVVVNKGTGSTYQFKLDKDYGGDEFTMTYYSTSATKPSSRYTNNISWGEDIKYEGSVPVTSNITKTHSGLSEKDGTVNFKITANSVGRLMTSLTLTDTMGKNDLPGLTVTKNQLNELTIHRKTGADAQEVAVDKADYTIEGIGSEPYTQFKIVLDKAIDDKVGTRDQFIVRYQANFNKTNRDDPQRNTITMNYKIGKLEYEHSANRDIDLTPSKQIAGSKSGAVHPAQGTVDWTMVVNTGGLGTLGAKGVLTDTLPTKVTLNGGVTGPVSTDAFTVTKNGVLVPKGEITAKFTAHSSTPKVEFTGFEPGQNEYVIVLTTTIVLDSKGCLPKLDEITNKFTYKDNLVHTASNISAAVSYDPVNALLAKEALQEGDQVQYTVTVNGDTAENPEKNKLKLEEVVITDSPDNTQVLRIDPESLEVRDNKNELIDPASYEKQCGERGFTLKFETLEQEIRITYTGHIIFPSGTYPGQVVKPTNTVKVTGNKIIAQQTTGDVALAYPEAGGTAQGELGGIKVVKTDAANGKTLTGATFSLYRVKDKENHVVGAGIYFDEKVNAQGELLFEDLTMGDYYLFETNAPDGYAISPEFEAGYLVTVAKSANSNVTEVTVENERVTSLSGEKIWDDEDNLDGARPLSVTLHLIENGDTETGLSQTVSARDGWKYNFKDIPYADDAGDPITYSVREDEVKHYTTSYEQTDVINHHEPELVDVKGEKKWEGEADHPGSVVINLLADGDQVATKTVTAADNWQYHFTDLPKYSEGVEIVYTITEDSLPGYSVSYENYDVTNKSTPGQTSVTVTKAWHDDHNQAGRRPEQVKVQLYANGTPVGDVVTLDAAGKWTHTWGNLDLTDQGQTISYVVREFEVPDGYRVTVDNENHGNIILTNTYQTNKTRVSGTKHWDDDGNRHQQRPKQVVVNLLANNELVASKTVTAADKWQYRFDDLPEYVNGQKIVYTVTENAVANYSTRVHGFDITNRYTPGKTSVTVTKTWRGDISGLRPKQIRVQLYANGEAHGKPVTLRSTDNWAHTWQNLPLRDDGRVIAYTVREVGVPSGYAVSVDNTDTGNLRITNTKKSGQPDPEKPTPPVTPGEPNQPGPTTPTLPGKPVSPSTPTLPHLSGGSAGGGNIGTSVATSRPSGAFPQTGNARTVWLAALGTCLLLAVGTGAWLLRRRVKA</sequence>
<keyword evidence="7" id="KW-1133">Transmembrane helix</keyword>
<dbReference type="Pfam" id="PF05738">
    <property type="entry name" value="Cna_B"/>
    <property type="match status" value="5"/>
</dbReference>
<feature type="domain" description="SDR-like Ig" evidence="10">
    <location>
        <begin position="202"/>
        <end position="286"/>
    </location>
</feature>
<dbReference type="NCBIfam" id="TIGR01167">
    <property type="entry name" value="LPXTG_anchor"/>
    <property type="match status" value="1"/>
</dbReference>
<keyword evidence="3" id="KW-0964">Secreted</keyword>
<dbReference type="EMBL" id="CP117884">
    <property type="protein sequence ID" value="WDF82620.1"/>
    <property type="molecule type" value="Genomic_DNA"/>
</dbReference>
<dbReference type="InterPro" id="IPR011252">
    <property type="entry name" value="Fibrogen-bd_dom1"/>
</dbReference>
<evidence type="ECO:0000256" key="7">
    <source>
        <dbReference type="SAM" id="Phobius"/>
    </source>
</evidence>
<feature type="transmembrane region" description="Helical" evidence="7">
    <location>
        <begin position="1685"/>
        <end position="1705"/>
    </location>
</feature>
<evidence type="ECO:0000313" key="12">
    <source>
        <dbReference type="Proteomes" id="UP001220377"/>
    </source>
</evidence>
<proteinExistence type="predicted"/>
<dbReference type="Gene3D" id="2.60.40.1280">
    <property type="match status" value="1"/>
</dbReference>
<feature type="domain" description="CNA-B" evidence="8">
    <location>
        <begin position="1521"/>
        <end position="1608"/>
    </location>
</feature>
<dbReference type="Gene3D" id="2.60.40.740">
    <property type="match status" value="3"/>
</dbReference>
<protein>
    <submittedName>
        <fullName evidence="11">Cna B-type domain-containing protein</fullName>
    </submittedName>
</protein>
<dbReference type="SUPFAM" id="SSF49401">
    <property type="entry name" value="Bacterial adhesins"/>
    <property type="match status" value="2"/>
</dbReference>
<dbReference type="RefSeq" id="WP_274260220.1">
    <property type="nucleotide sequence ID" value="NZ_CP117884.1"/>
</dbReference>
<dbReference type="Proteomes" id="UP001220377">
    <property type="component" value="Chromosome"/>
</dbReference>
<feature type="compositionally biased region" description="Polar residues" evidence="6">
    <location>
        <begin position="1595"/>
        <end position="1611"/>
    </location>
</feature>
<feature type="domain" description="CNA-B" evidence="8">
    <location>
        <begin position="1156"/>
        <end position="1239"/>
    </location>
</feature>
<evidence type="ECO:0000259" key="8">
    <source>
        <dbReference type="Pfam" id="PF05738"/>
    </source>
</evidence>
<feature type="domain" description="CNA-B" evidence="8">
    <location>
        <begin position="1248"/>
        <end position="1326"/>
    </location>
</feature>
<name>A0ABY7WR09_9LACO</name>
<feature type="compositionally biased region" description="Polar residues" evidence="6">
    <location>
        <begin position="1667"/>
        <end position="1676"/>
    </location>
</feature>
<accession>A0ABY7WR09</accession>
<keyword evidence="7" id="KW-0472">Membrane</keyword>
<keyword evidence="5" id="KW-0572">Peptidoglycan-anchor</keyword>
<feature type="domain" description="SpaA-like prealbumin fold" evidence="9">
    <location>
        <begin position="1051"/>
        <end position="1150"/>
    </location>
</feature>
<dbReference type="Pfam" id="PF17802">
    <property type="entry name" value="SpaA"/>
    <property type="match status" value="1"/>
</dbReference>
<evidence type="ECO:0000256" key="6">
    <source>
        <dbReference type="SAM" id="MobiDB-lite"/>
    </source>
</evidence>
<dbReference type="InterPro" id="IPR041033">
    <property type="entry name" value="SpaA_PFL_dom_1"/>
</dbReference>
<feature type="region of interest" description="Disordered" evidence="6">
    <location>
        <begin position="1591"/>
        <end position="1676"/>
    </location>
</feature>
<evidence type="ECO:0000256" key="4">
    <source>
        <dbReference type="ARBA" id="ARBA00022729"/>
    </source>
</evidence>
<evidence type="ECO:0000259" key="10">
    <source>
        <dbReference type="Pfam" id="PF17961"/>
    </source>
</evidence>
<feature type="domain" description="CNA-B" evidence="8">
    <location>
        <begin position="1334"/>
        <end position="1423"/>
    </location>
</feature>
<feature type="domain" description="CNA-B" evidence="8">
    <location>
        <begin position="1431"/>
        <end position="1512"/>
    </location>
</feature>
<comment type="subcellular location">
    <subcellularLocation>
        <location evidence="1">Secreted</location>
        <location evidence="1">Cell wall</location>
        <topology evidence="1">Peptidoglycan-anchor</topology>
    </subcellularLocation>
</comment>
<evidence type="ECO:0000256" key="1">
    <source>
        <dbReference type="ARBA" id="ARBA00004168"/>
    </source>
</evidence>
<dbReference type="Gene3D" id="2.60.40.10">
    <property type="entry name" value="Immunoglobulins"/>
    <property type="match status" value="1"/>
</dbReference>
<dbReference type="InterPro" id="IPR041171">
    <property type="entry name" value="SDR_Ig"/>
</dbReference>
<evidence type="ECO:0000256" key="5">
    <source>
        <dbReference type="ARBA" id="ARBA00023088"/>
    </source>
</evidence>
<feature type="compositionally biased region" description="Pro residues" evidence="6">
    <location>
        <begin position="1619"/>
        <end position="1636"/>
    </location>
</feature>
<dbReference type="SUPFAM" id="SSF49478">
    <property type="entry name" value="Cna protein B-type domain"/>
    <property type="match status" value="5"/>
</dbReference>
<dbReference type="CDD" id="cd00222">
    <property type="entry name" value="CollagenBindB"/>
    <property type="match status" value="5"/>
</dbReference>
<evidence type="ECO:0000256" key="2">
    <source>
        <dbReference type="ARBA" id="ARBA00022512"/>
    </source>
</evidence>
<evidence type="ECO:0000313" key="11">
    <source>
        <dbReference type="EMBL" id="WDF82620.1"/>
    </source>
</evidence>